<dbReference type="AlphaFoldDB" id="A0A806X1H7"/>
<evidence type="ECO:0000313" key="4">
    <source>
        <dbReference type="Proteomes" id="UP000069162"/>
    </source>
</evidence>
<protein>
    <recommendedName>
        <fullName evidence="2">Dynamin-type G domain-containing protein</fullName>
    </recommendedName>
</protein>
<dbReference type="RefSeq" id="WP_013368013.1">
    <property type="nucleotide sequence ID" value="NZ_CP012871.1"/>
</dbReference>
<accession>A0A806X1H7</accession>
<proteinExistence type="predicted"/>
<dbReference type="NCBIfam" id="NF007368">
    <property type="entry name" value="PRK09866.1"/>
    <property type="match status" value="1"/>
</dbReference>
<dbReference type="KEGG" id="kle:AO703_01655"/>
<evidence type="ECO:0000256" key="1">
    <source>
        <dbReference type="SAM" id="Coils"/>
    </source>
</evidence>
<dbReference type="InterPro" id="IPR027417">
    <property type="entry name" value="P-loop_NTPase"/>
</dbReference>
<evidence type="ECO:0000313" key="3">
    <source>
        <dbReference type="EMBL" id="ALR75066.1"/>
    </source>
</evidence>
<dbReference type="EMBL" id="CP012871">
    <property type="protein sequence ID" value="ALR75066.1"/>
    <property type="molecule type" value="Genomic_DNA"/>
</dbReference>
<dbReference type="InterPro" id="IPR030381">
    <property type="entry name" value="G_DYNAMIN_dom"/>
</dbReference>
<reference evidence="4" key="1">
    <citation type="submission" date="2015-10" db="EMBL/GenBank/DDBJ databases">
        <title>Complete Genome Sequencing of Klebsiella sp. strain G5.</title>
        <authorList>
            <person name="Chan K.-G."/>
            <person name="Chen J.-W."/>
        </authorList>
    </citation>
    <scope>NUCLEOTIDE SEQUENCE [LARGE SCALE GENOMIC DNA]</scope>
    <source>
        <strain evidence="4">G5</strain>
    </source>
</reference>
<feature type="domain" description="Dynamin-type G" evidence="2">
    <location>
        <begin position="67"/>
        <end position="405"/>
    </location>
</feature>
<name>A0A806X1H7_9ENTR</name>
<dbReference type="Gene3D" id="3.40.50.300">
    <property type="entry name" value="P-loop containing nucleotide triphosphate hydrolases"/>
    <property type="match status" value="1"/>
</dbReference>
<evidence type="ECO:0000259" key="2">
    <source>
        <dbReference type="PROSITE" id="PS51718"/>
    </source>
</evidence>
<dbReference type="OMA" id="QRWVQDF"/>
<dbReference type="Pfam" id="PF00350">
    <property type="entry name" value="Dynamin_N"/>
    <property type="match status" value="1"/>
</dbReference>
<dbReference type="PANTHER" id="PTHR43834">
    <property type="entry name" value="GTPASE DER"/>
    <property type="match status" value="1"/>
</dbReference>
<dbReference type="CDD" id="cd00882">
    <property type="entry name" value="Ras_like_GTPase"/>
    <property type="match status" value="1"/>
</dbReference>
<dbReference type="SUPFAM" id="SSF52540">
    <property type="entry name" value="P-loop containing nucleoside triphosphate hydrolases"/>
    <property type="match status" value="1"/>
</dbReference>
<feature type="coiled-coil region" evidence="1">
    <location>
        <begin position="442"/>
        <end position="476"/>
    </location>
</feature>
<gene>
    <name evidence="3" type="ORF">AO703_01655</name>
</gene>
<keyword evidence="1" id="KW-0175">Coiled coil</keyword>
<organism evidence="3 4">
    <name type="scientific">[Enterobacter] lignolyticus</name>
    <dbReference type="NCBI Taxonomy" id="1334193"/>
    <lineage>
        <taxon>Bacteria</taxon>
        <taxon>Pseudomonadati</taxon>
        <taxon>Pseudomonadota</taxon>
        <taxon>Gammaproteobacteria</taxon>
        <taxon>Enterobacterales</taxon>
        <taxon>Enterobacteriaceae</taxon>
        <taxon>Pluralibacter</taxon>
    </lineage>
</organism>
<dbReference type="PANTHER" id="PTHR43834:SF6">
    <property type="entry name" value="GTPASE DER"/>
    <property type="match status" value="1"/>
</dbReference>
<dbReference type="PROSITE" id="PS51718">
    <property type="entry name" value="G_DYNAMIN_2"/>
    <property type="match status" value="1"/>
</dbReference>
<sequence>MYTQTIYELSQEAERLLQLALHHLGSVKMLPGKLPVNLHAAADGGNSSSHAVAAQQDTLTNELRKITRLEMVLAIVGTMKAGKSTTINAIVGTEVLPNRNRPMTALPTLIRHTPGQKEPVLNFMHVEPIDRLMQALQRRLTHIDRTALALKLEIDKDMNALLDRIARGEAFARYYLGAQPIFHCLKSLNDLVRLSRAMDVDFPFADYAAIEHIPVIEVEFVHLAGFDDMPGQLTLLDTPGPNEAGQPHLQKMLNEQLTRASAILAVMDYTQLKSISDQEVRQAITAVSKSVPLYALVNKFDQKDRNSDDEDQVRAMISGTLMKGYISPGQIFPVSSMWGYLANRARYELSTQGRLPDHNEQRWVQDFAEAALGRRWRTEDLDDISHIRHAAELLWEDSLFEKPIARLLHAAHANASLFALRSASHKLLNYAQNVRDYLEFRHQGLSVAAEQLQENIVQLKEDMAQFQIRQQRVSDEINHEVKQAMTAAERWIASQRHELVQIIESSFSVENLHLMGQANGAELHWSQAENTGKLVLEDEGQAQRLLTIIRTDCEATLLATQQSITRELALRFSQLETSLCRSLDDALSPVESQIKEGLQRAGFRTRISLPVFQSGALQLSTPQWFNSAITAEESPAAASRGSGMRDTVSRWLNNPNWSWDNYVMTRTRYAIDISGIKSRIIEGADLFCSQIFKALAAQVDVSVTAGMATFFAEFSQSLESLQSSLQESLTLRQQHQSTVETLRQQLKQSLTAVRWIEEDARLLRDDIQILFAAEQR</sequence>
<dbReference type="GO" id="GO:0005525">
    <property type="term" value="F:GTP binding"/>
    <property type="evidence" value="ECO:0007669"/>
    <property type="project" value="InterPro"/>
</dbReference>
<dbReference type="OrthoDB" id="6565187at2"/>
<dbReference type="GO" id="GO:0043022">
    <property type="term" value="F:ribosome binding"/>
    <property type="evidence" value="ECO:0007669"/>
    <property type="project" value="TreeGrafter"/>
</dbReference>
<dbReference type="InterPro" id="IPR045063">
    <property type="entry name" value="Dynamin_N"/>
</dbReference>
<dbReference type="Proteomes" id="UP000069162">
    <property type="component" value="Chromosome"/>
</dbReference>